<dbReference type="FunFam" id="1.25.70.10:FF:000001">
    <property type="entry name" value="Mitochondrial transcription termination factor-like"/>
    <property type="match status" value="1"/>
</dbReference>
<keyword evidence="5" id="KW-1185">Reference proteome</keyword>
<dbReference type="GO" id="GO:0003676">
    <property type="term" value="F:nucleic acid binding"/>
    <property type="evidence" value="ECO:0007669"/>
    <property type="project" value="InterPro"/>
</dbReference>
<evidence type="ECO:0000256" key="2">
    <source>
        <dbReference type="ARBA" id="ARBA00022472"/>
    </source>
</evidence>
<gene>
    <name evidence="4" type="ORF">LWI28_000513</name>
</gene>
<dbReference type="InterPro" id="IPR038538">
    <property type="entry name" value="MTERF_sf"/>
</dbReference>
<evidence type="ECO:0000256" key="1">
    <source>
        <dbReference type="ARBA" id="ARBA00007692"/>
    </source>
</evidence>
<proteinExistence type="inferred from homology"/>
<comment type="similarity">
    <text evidence="1">Belongs to the mTERF family.</text>
</comment>
<dbReference type="SMART" id="SM00733">
    <property type="entry name" value="Mterf"/>
    <property type="match status" value="6"/>
</dbReference>
<keyword evidence="2" id="KW-0805">Transcription regulation</keyword>
<name>A0AAD5P0N5_ACENE</name>
<dbReference type="EMBL" id="JAJSOW010000003">
    <property type="protein sequence ID" value="KAI9193827.1"/>
    <property type="molecule type" value="Genomic_DNA"/>
</dbReference>
<keyword evidence="2" id="KW-0806">Transcription termination</keyword>
<dbReference type="InterPro" id="IPR003690">
    <property type="entry name" value="MTERF"/>
</dbReference>
<keyword evidence="2" id="KW-0804">Transcription</keyword>
<reference evidence="4" key="1">
    <citation type="journal article" date="2022" name="Plant J.">
        <title>Strategies of tolerance reflected in two North American maple genomes.</title>
        <authorList>
            <person name="McEvoy S.L."/>
            <person name="Sezen U.U."/>
            <person name="Trouern-Trend A."/>
            <person name="McMahon S.M."/>
            <person name="Schaberg P.G."/>
            <person name="Yang J."/>
            <person name="Wegrzyn J.L."/>
            <person name="Swenson N.G."/>
        </authorList>
    </citation>
    <scope>NUCLEOTIDE SEQUENCE</scope>
    <source>
        <strain evidence="4">91603</strain>
    </source>
</reference>
<evidence type="ECO:0000313" key="4">
    <source>
        <dbReference type="EMBL" id="KAI9193827.1"/>
    </source>
</evidence>
<evidence type="ECO:0000313" key="5">
    <source>
        <dbReference type="Proteomes" id="UP001064489"/>
    </source>
</evidence>
<evidence type="ECO:0000256" key="3">
    <source>
        <dbReference type="ARBA" id="ARBA00022946"/>
    </source>
</evidence>
<dbReference type="Proteomes" id="UP001064489">
    <property type="component" value="Chromosome 1"/>
</dbReference>
<dbReference type="GO" id="GO:0006353">
    <property type="term" value="P:DNA-templated transcription termination"/>
    <property type="evidence" value="ECO:0007669"/>
    <property type="project" value="UniProtKB-KW"/>
</dbReference>
<dbReference type="AlphaFoldDB" id="A0AAD5P0N5"/>
<reference evidence="4" key="2">
    <citation type="submission" date="2023-02" db="EMBL/GenBank/DDBJ databases">
        <authorList>
            <person name="Swenson N.G."/>
            <person name="Wegrzyn J.L."/>
            <person name="Mcevoy S.L."/>
        </authorList>
    </citation>
    <scope>NUCLEOTIDE SEQUENCE</scope>
    <source>
        <strain evidence="4">91603</strain>
        <tissue evidence="4">Leaf</tissue>
    </source>
</reference>
<dbReference type="Gene3D" id="1.25.70.10">
    <property type="entry name" value="Transcription termination factor 3, mitochondrial"/>
    <property type="match status" value="1"/>
</dbReference>
<dbReference type="PANTHER" id="PTHR13068">
    <property type="entry name" value="CGI-12 PROTEIN-RELATED"/>
    <property type="match status" value="1"/>
</dbReference>
<comment type="caution">
    <text evidence="4">The sequence shown here is derived from an EMBL/GenBank/DDBJ whole genome shotgun (WGS) entry which is preliminary data.</text>
</comment>
<dbReference type="PANTHER" id="PTHR13068:SF166">
    <property type="entry name" value="TRANSCRIPTION TERMINATION FACTOR MTERF15, MITOCHONDRIAL-LIKE"/>
    <property type="match status" value="1"/>
</dbReference>
<protein>
    <submittedName>
        <fullName evidence="4">Uncharacterized protein</fullName>
    </submittedName>
</protein>
<sequence length="395" mass="44919">MFNFLCKTSLLNYGKNTIRAQSTLKFQHFPSSIFIKCISTAASNQHSFTVSYLINSCGFSLKTALSASKTVNFNSPEKPDSVIAFLKSHGFSETQISKVIRTRPCLLCANPKKTLLPKLELFYSKGISSPELAKILSVCPDLLCRSIEKHIVPSFNYLNDFLKSSEKTVALIKHSPHLLHLNLETCLVPNLNVLRDKGVPESNIFMFLRYWPRMFRTSSDTFRNTVEVVKDLGFSPLSSNFVLAIVVKGVGRIKWETKVNLYKRWGWSEEEFLAAFVKYPICMMASLDKITAVMEFLVNKMHLEPSAIAKHPYVISLSMEKSFIPRGAVIQFLLSKGLIKEENTYTFSAFKCSEKFFLNKFVNSYEEAPQLLKLYEEKMGVSKMTEGLKRRDAVL</sequence>
<accession>A0AAD5P0N5</accession>
<dbReference type="Pfam" id="PF02536">
    <property type="entry name" value="mTERF"/>
    <property type="match status" value="2"/>
</dbReference>
<organism evidence="4 5">
    <name type="scientific">Acer negundo</name>
    <name type="common">Box elder</name>
    <dbReference type="NCBI Taxonomy" id="4023"/>
    <lineage>
        <taxon>Eukaryota</taxon>
        <taxon>Viridiplantae</taxon>
        <taxon>Streptophyta</taxon>
        <taxon>Embryophyta</taxon>
        <taxon>Tracheophyta</taxon>
        <taxon>Spermatophyta</taxon>
        <taxon>Magnoliopsida</taxon>
        <taxon>eudicotyledons</taxon>
        <taxon>Gunneridae</taxon>
        <taxon>Pentapetalae</taxon>
        <taxon>rosids</taxon>
        <taxon>malvids</taxon>
        <taxon>Sapindales</taxon>
        <taxon>Sapindaceae</taxon>
        <taxon>Hippocastanoideae</taxon>
        <taxon>Acereae</taxon>
        <taxon>Acer</taxon>
    </lineage>
</organism>
<keyword evidence="3" id="KW-0809">Transit peptide</keyword>